<feature type="coiled-coil region" evidence="1">
    <location>
        <begin position="38"/>
        <end position="65"/>
    </location>
</feature>
<protein>
    <recommendedName>
        <fullName evidence="4">Lipoprotein</fullName>
    </recommendedName>
</protein>
<evidence type="ECO:0000313" key="3">
    <source>
        <dbReference type="Proteomes" id="UP001477947"/>
    </source>
</evidence>
<accession>A0ABZ3FG43</accession>
<sequence length="217" mass="25006">MVNRGYYEINSKKSILCILMLCLVGCNSNSSSVNLADLKTPEEVNKAYEENKDKLENEEKLQNLNIKSFDKVAKYANKSKAITSHLEQTEDKLKTIDKLVALDDLYANTPKDVKQEAMNYLIDQYKNEKLTDDLEDNYYLASYIVRKSDSDNGDIYDVAKVMKEYIKDTTMLVNNEYDQNNKGSLLKSLNDNKKKLDENMNVTTKIYTDSKEKKKSN</sequence>
<dbReference type="Proteomes" id="UP001477947">
    <property type="component" value="Chromosome"/>
</dbReference>
<keyword evidence="1" id="KW-0175">Coiled coil</keyword>
<proteinExistence type="predicted"/>
<reference evidence="2 3" key="1">
    <citation type="submission" date="2024-04" db="EMBL/GenBank/DDBJ databases">
        <title>Isolation and characterization of novel acetogenic strains of the genera Terrisporobacter and Acetoanaerobium.</title>
        <authorList>
            <person name="Boeer T."/>
            <person name="Schueler M.A."/>
            <person name="Lueschen A."/>
            <person name="Eysell L."/>
            <person name="Droege J."/>
            <person name="Heinemann M."/>
            <person name="Engelhardt L."/>
            <person name="Basen M."/>
            <person name="Daniel R."/>
        </authorList>
    </citation>
    <scope>NUCLEOTIDE SEQUENCE [LARGE SCALE GENOMIC DNA]</scope>
    <source>
        <strain evidence="2 3">ELB</strain>
    </source>
</reference>
<evidence type="ECO:0000313" key="2">
    <source>
        <dbReference type="EMBL" id="XAM41677.1"/>
    </source>
</evidence>
<keyword evidence="3" id="KW-1185">Reference proteome</keyword>
<evidence type="ECO:0008006" key="4">
    <source>
        <dbReference type="Google" id="ProtNLM"/>
    </source>
</evidence>
<evidence type="ECO:0000256" key="1">
    <source>
        <dbReference type="SAM" id="Coils"/>
    </source>
</evidence>
<name>A0ABZ3FG43_9FIRM</name>
<organism evidence="2 3">
    <name type="scientific">Terrisporobacter petrolearius</name>
    <dbReference type="NCBI Taxonomy" id="1460447"/>
    <lineage>
        <taxon>Bacteria</taxon>
        <taxon>Bacillati</taxon>
        <taxon>Bacillota</taxon>
        <taxon>Clostridia</taxon>
        <taxon>Peptostreptococcales</taxon>
        <taxon>Peptostreptococcaceae</taxon>
        <taxon>Terrisporobacter</taxon>
    </lineage>
</organism>
<dbReference type="EMBL" id="CP154622">
    <property type="protein sequence ID" value="XAM41677.1"/>
    <property type="molecule type" value="Genomic_DNA"/>
</dbReference>
<gene>
    <name evidence="2" type="ORF">TPELB_19900</name>
</gene>